<dbReference type="AlphaFoldDB" id="A0A6A5AF48"/>
<evidence type="ECO:0000259" key="1">
    <source>
        <dbReference type="PROSITE" id="PS50106"/>
    </source>
</evidence>
<dbReference type="CDD" id="cd00136">
    <property type="entry name" value="PDZ_canonical"/>
    <property type="match status" value="1"/>
</dbReference>
<dbReference type="Proteomes" id="UP000469452">
    <property type="component" value="Unassembled WGS sequence"/>
</dbReference>
<proteinExistence type="predicted"/>
<dbReference type="SMART" id="SM00228">
    <property type="entry name" value="PDZ"/>
    <property type="match status" value="1"/>
</dbReference>
<dbReference type="EMBL" id="VJMI01005261">
    <property type="protein sequence ID" value="KAF0769995.1"/>
    <property type="molecule type" value="Genomic_DNA"/>
</dbReference>
<accession>A0A6A5AF48</accession>
<dbReference type="InterPro" id="IPR036034">
    <property type="entry name" value="PDZ_sf"/>
</dbReference>
<dbReference type="VEuPathDB" id="FungiDB:H257_04011"/>
<evidence type="ECO:0000313" key="3">
    <source>
        <dbReference type="Proteomes" id="UP000469452"/>
    </source>
</evidence>
<dbReference type="Gene3D" id="2.30.42.10">
    <property type="match status" value="1"/>
</dbReference>
<dbReference type="SUPFAM" id="SSF50156">
    <property type="entry name" value="PDZ domain-like"/>
    <property type="match status" value="1"/>
</dbReference>
<sequence>MDNSADSATEESNPSNGVMWALLESEVWWPVLLVGTAVVGSHPLWGMADPTGPTAYQFGTHDTHAHVMTRRWHGVEHLECLHGQSVLAASTDEVLNSFAAAVAEAKEFCSIAFTKGSVPLPAPQQTTSPVLIESGCAGGAAVPAVAAAAVDTHLGDIALHETSLRQHWDCFRSSPTDQSMAKFSLSLDATIGTVMALATFLSTNPLGTSPPTTMRAIQRTLVMSVVFDAWTRRNMDVMLRLPDKCLVHDFFRVLLWSLHSVVVPQLEPNVVKQWIRLTTTVSNDISETTLATWEMVQTFFRHAASDPTCAEDVMLSFGWRTRHIPTTLRQFQVLHKMHEDVLQGFDLFWTGRPIPNGSATGSLPRCLSLSSQTLPRPMVATYNDVAAPTTGSTQVNATHVTPQHSDMSRTAPSIVEYTVAFGCGPLGLSLKPLAQGIVLGDVLPNTPASRSGVIKKGDVLVKIQGVAIGPQIESIARLVKSSVRPVQLTFRRPLGHT</sequence>
<protein>
    <recommendedName>
        <fullName evidence="1">PDZ domain-containing protein</fullName>
    </recommendedName>
</protein>
<dbReference type="InterPro" id="IPR001478">
    <property type="entry name" value="PDZ"/>
</dbReference>
<comment type="caution">
    <text evidence="2">The sequence shown here is derived from an EMBL/GenBank/DDBJ whole genome shotgun (WGS) entry which is preliminary data.</text>
</comment>
<reference evidence="2 3" key="1">
    <citation type="submission" date="2019-06" db="EMBL/GenBank/DDBJ databases">
        <title>Genomics analysis of Aphanomyces spp. identifies a new class of oomycete effector associated with host adaptation.</title>
        <authorList>
            <person name="Gaulin E."/>
        </authorList>
    </citation>
    <scope>NUCLEOTIDE SEQUENCE [LARGE SCALE GENOMIC DNA]</scope>
    <source>
        <strain evidence="2 3">E</strain>
    </source>
</reference>
<organism evidence="2 3">
    <name type="scientific">Aphanomyces astaci</name>
    <name type="common">Crayfish plague agent</name>
    <dbReference type="NCBI Taxonomy" id="112090"/>
    <lineage>
        <taxon>Eukaryota</taxon>
        <taxon>Sar</taxon>
        <taxon>Stramenopiles</taxon>
        <taxon>Oomycota</taxon>
        <taxon>Saprolegniomycetes</taxon>
        <taxon>Saprolegniales</taxon>
        <taxon>Verrucalvaceae</taxon>
        <taxon>Aphanomyces</taxon>
    </lineage>
</organism>
<dbReference type="PROSITE" id="PS50106">
    <property type="entry name" value="PDZ"/>
    <property type="match status" value="1"/>
</dbReference>
<feature type="domain" description="PDZ" evidence="1">
    <location>
        <begin position="424"/>
        <end position="494"/>
    </location>
</feature>
<name>A0A6A5AF48_APHAT</name>
<gene>
    <name evidence="2" type="ORF">AaE_002638</name>
</gene>
<dbReference type="Pfam" id="PF00595">
    <property type="entry name" value="PDZ"/>
    <property type="match status" value="1"/>
</dbReference>
<evidence type="ECO:0000313" key="2">
    <source>
        <dbReference type="EMBL" id="KAF0769995.1"/>
    </source>
</evidence>